<organism evidence="17 18">
    <name type="scientific">Cynoglossus semilaevis</name>
    <name type="common">Tongue sole</name>
    <dbReference type="NCBI Taxonomy" id="244447"/>
    <lineage>
        <taxon>Eukaryota</taxon>
        <taxon>Metazoa</taxon>
        <taxon>Chordata</taxon>
        <taxon>Craniata</taxon>
        <taxon>Vertebrata</taxon>
        <taxon>Euteleostomi</taxon>
        <taxon>Actinopterygii</taxon>
        <taxon>Neopterygii</taxon>
        <taxon>Teleostei</taxon>
        <taxon>Neoteleostei</taxon>
        <taxon>Acanthomorphata</taxon>
        <taxon>Carangaria</taxon>
        <taxon>Pleuronectiformes</taxon>
        <taxon>Pleuronectoidei</taxon>
        <taxon>Cynoglossidae</taxon>
        <taxon>Cynoglossinae</taxon>
        <taxon>Cynoglossus</taxon>
    </lineage>
</organism>
<evidence type="ECO:0000259" key="16">
    <source>
        <dbReference type="PROSITE" id="PS51465"/>
    </source>
</evidence>
<comment type="subcellular location">
    <subcellularLocation>
        <location evidence="1 15">Cell membrane</location>
        <topology evidence="1 15">Multi-pass membrane protein</topology>
    </subcellularLocation>
</comment>
<dbReference type="GO" id="GO:0006869">
    <property type="term" value="P:lipid transport"/>
    <property type="evidence" value="ECO:0007669"/>
    <property type="project" value="UniProtKB-KW"/>
</dbReference>
<proteinExistence type="inferred from homology"/>
<dbReference type="AlphaFoldDB" id="A0A3P8W125"/>
<dbReference type="FunFam" id="3.30.60.30:FF:000048">
    <property type="entry name" value="Solute carrier organic anion transporter family member"/>
    <property type="match status" value="1"/>
</dbReference>
<evidence type="ECO:0000256" key="14">
    <source>
        <dbReference type="ARBA" id="ARBA00052624"/>
    </source>
</evidence>
<dbReference type="NCBIfam" id="TIGR00805">
    <property type="entry name" value="oat"/>
    <property type="match status" value="1"/>
</dbReference>
<dbReference type="GO" id="GO:0006811">
    <property type="term" value="P:monoatomic ion transport"/>
    <property type="evidence" value="ECO:0007669"/>
    <property type="project" value="UniProtKB-KW"/>
</dbReference>
<feature type="transmembrane region" description="Helical" evidence="15">
    <location>
        <begin position="92"/>
        <end position="113"/>
    </location>
</feature>
<feature type="transmembrane region" description="Helical" evidence="15">
    <location>
        <begin position="21"/>
        <end position="40"/>
    </location>
</feature>
<feature type="transmembrane region" description="Helical" evidence="15">
    <location>
        <begin position="440"/>
        <end position="464"/>
    </location>
</feature>
<keyword evidence="11" id="KW-0325">Glycoprotein</keyword>
<comment type="similarity">
    <text evidence="2 15">Belongs to the organo anion transporter (TC 2.A.60) family.</text>
</comment>
<evidence type="ECO:0000256" key="5">
    <source>
        <dbReference type="ARBA" id="ARBA00022692"/>
    </source>
</evidence>
<dbReference type="Ensembl" id="ENSCSET00000021497.1">
    <property type="protein sequence ID" value="ENSCSEP00000021223.1"/>
    <property type="gene ID" value="ENSCSEG00000013375.1"/>
</dbReference>
<evidence type="ECO:0000256" key="6">
    <source>
        <dbReference type="ARBA" id="ARBA00022989"/>
    </source>
</evidence>
<comment type="caution">
    <text evidence="15">Lacks conserved residue(s) required for the propagation of feature annotation.</text>
</comment>
<evidence type="ECO:0000256" key="13">
    <source>
        <dbReference type="ARBA" id="ARBA00051340"/>
    </source>
</evidence>
<feature type="transmembrane region" description="Helical" evidence="15">
    <location>
        <begin position="60"/>
        <end position="85"/>
    </location>
</feature>
<evidence type="ECO:0000256" key="15">
    <source>
        <dbReference type="RuleBase" id="RU362056"/>
    </source>
</evidence>
<keyword evidence="8 15" id="KW-0406">Ion transport</keyword>
<keyword evidence="4" id="KW-1003">Cell membrane</keyword>
<reference evidence="17" key="3">
    <citation type="submission" date="2025-09" db="UniProtKB">
        <authorList>
            <consortium name="Ensembl"/>
        </authorList>
    </citation>
    <scope>IDENTIFICATION</scope>
</reference>
<evidence type="ECO:0000256" key="3">
    <source>
        <dbReference type="ARBA" id="ARBA00022448"/>
    </source>
</evidence>
<dbReference type="GO" id="GO:0043252">
    <property type="term" value="P:sodium-independent organic anion transport"/>
    <property type="evidence" value="ECO:0007669"/>
    <property type="project" value="TreeGrafter"/>
</dbReference>
<keyword evidence="9 15" id="KW-0472">Membrane</keyword>
<dbReference type="Proteomes" id="UP000265120">
    <property type="component" value="Chromosome 6"/>
</dbReference>
<protein>
    <recommendedName>
        <fullName evidence="15">Solute carrier organic anion transporter family member</fullName>
    </recommendedName>
</protein>
<comment type="catalytic activity">
    <reaction evidence="12">
        <text>3,3',5'-triiodo-L-thyronine(out) = 3,3',5'-triiodo-L-thyronine(in)</text>
        <dbReference type="Rhea" id="RHEA:71815"/>
        <dbReference type="ChEBI" id="CHEBI:57261"/>
    </reaction>
</comment>
<dbReference type="PANTHER" id="PTHR11388:SF99">
    <property type="entry name" value="SOLUTE CARRIER ORGANIC ANION TRANSPORTER FAMILY MEMBER 1C1"/>
    <property type="match status" value="1"/>
</dbReference>
<dbReference type="SUPFAM" id="SSF103473">
    <property type="entry name" value="MFS general substrate transporter"/>
    <property type="match status" value="2"/>
</dbReference>
<dbReference type="GeneTree" id="ENSGT01150000286901"/>
<keyword evidence="3 15" id="KW-0813">Transport</keyword>
<dbReference type="GO" id="GO:0016323">
    <property type="term" value="C:basolateral plasma membrane"/>
    <property type="evidence" value="ECO:0007669"/>
    <property type="project" value="TreeGrafter"/>
</dbReference>
<evidence type="ECO:0000256" key="11">
    <source>
        <dbReference type="ARBA" id="ARBA00023180"/>
    </source>
</evidence>
<keyword evidence="6 15" id="KW-1133">Transmembrane helix</keyword>
<keyword evidence="7" id="KW-0445">Lipid transport</keyword>
<keyword evidence="5 15" id="KW-0812">Transmembrane</keyword>
<feature type="domain" description="Kazal-like" evidence="16">
    <location>
        <begin position="357"/>
        <end position="412"/>
    </location>
</feature>
<feature type="transmembrane region" description="Helical" evidence="15">
    <location>
        <begin position="241"/>
        <end position="261"/>
    </location>
</feature>
<reference evidence="17 18" key="1">
    <citation type="journal article" date="2014" name="Nat. Genet.">
        <title>Whole-genome sequence of a flatfish provides insights into ZW sex chromosome evolution and adaptation to a benthic lifestyle.</title>
        <authorList>
            <person name="Chen S."/>
            <person name="Zhang G."/>
            <person name="Shao C."/>
            <person name="Huang Q."/>
            <person name="Liu G."/>
            <person name="Zhang P."/>
            <person name="Song W."/>
            <person name="An N."/>
            <person name="Chalopin D."/>
            <person name="Volff J.N."/>
            <person name="Hong Y."/>
            <person name="Li Q."/>
            <person name="Sha Z."/>
            <person name="Zhou H."/>
            <person name="Xie M."/>
            <person name="Yu Q."/>
            <person name="Liu Y."/>
            <person name="Xiang H."/>
            <person name="Wang N."/>
            <person name="Wu K."/>
            <person name="Yang C."/>
            <person name="Zhou Q."/>
            <person name="Liao X."/>
            <person name="Yang L."/>
            <person name="Hu Q."/>
            <person name="Zhang J."/>
            <person name="Meng L."/>
            <person name="Jin L."/>
            <person name="Tian Y."/>
            <person name="Lian J."/>
            <person name="Yang J."/>
            <person name="Miao G."/>
            <person name="Liu S."/>
            <person name="Liang Z."/>
            <person name="Yan F."/>
            <person name="Li Y."/>
            <person name="Sun B."/>
            <person name="Zhang H."/>
            <person name="Zhang J."/>
            <person name="Zhu Y."/>
            <person name="Du M."/>
            <person name="Zhao Y."/>
            <person name="Schartl M."/>
            <person name="Tang Q."/>
            <person name="Wang J."/>
        </authorList>
    </citation>
    <scope>NUCLEOTIDE SEQUENCE</scope>
</reference>
<dbReference type="SUPFAM" id="SSF100895">
    <property type="entry name" value="Kazal-type serine protease inhibitors"/>
    <property type="match status" value="1"/>
</dbReference>
<evidence type="ECO:0000256" key="10">
    <source>
        <dbReference type="ARBA" id="ARBA00023157"/>
    </source>
</evidence>
<comment type="catalytic activity">
    <reaction evidence="13">
        <text>L-thyroxine(out) = L-thyroxine(in)</text>
        <dbReference type="Rhea" id="RHEA:71819"/>
        <dbReference type="ChEBI" id="CHEBI:58448"/>
    </reaction>
</comment>
<sequence>MKVKSFTPETKGHPSCSSRDHYIPIFLAALSFSYFAKALSGSYMKSTITQLERRFDISSYLIGIIDGSFEVGNLLVIAFVSYFGAKLHRPKIIAVGCVLMSLGTFLMAMPHFISGRYKIETSARSSVNSTSNLSPCPVSSPDSPVIKSSVSMLVYVFLGNVLRGIGETPIQPLGISYIDDYAESKNAALYIGCVQTISIIGPVFGYLLGSLCAKIYVDIGYVDEETVNITPSDARWVGAWWLGYIIAGIITLMAAVPFWFLPKSLPVPVEKHDTSCTPEQTRFIKDSPGLKFRCEEPANLHQMAKEFMPTLKRLLKNQFFIIYLLVTIIQFNSLIGMVTYKPKYIEQHYGQSASKEKSLFSNCNSNCLCSGREWDPVCGQNGITYVSPCLAGCTSFSGSGKNMVFNNCRCLPLANPQPGNLTVVLGQCPRSDSCDKIFPYFLALSVLSSFIISLGGTPGFVLLIRSVSPELKSFALGIHTLATRTLAGIPAPIYFGAVIDTTCLKWGNKVCGGRGLVSTRGVSPWRIRWEIEFLTADAVPEWLSCTGLSQWMRWEIQQDHCGACVLDPRSEDGIVAKAGDGGGDGVSPP</sequence>
<dbReference type="InterPro" id="IPR036058">
    <property type="entry name" value="Kazal_dom_sf"/>
</dbReference>
<evidence type="ECO:0000313" key="18">
    <source>
        <dbReference type="Proteomes" id="UP000265120"/>
    </source>
</evidence>
<dbReference type="Pfam" id="PF00050">
    <property type="entry name" value="Kazal_1"/>
    <property type="match status" value="1"/>
</dbReference>
<evidence type="ECO:0000256" key="7">
    <source>
        <dbReference type="ARBA" id="ARBA00023055"/>
    </source>
</evidence>
<dbReference type="InterPro" id="IPR004156">
    <property type="entry name" value="OATP"/>
</dbReference>
<evidence type="ECO:0000256" key="2">
    <source>
        <dbReference type="ARBA" id="ARBA00009657"/>
    </source>
</evidence>
<evidence type="ECO:0000313" key="17">
    <source>
        <dbReference type="Ensembl" id="ENSCSEP00000021223.1"/>
    </source>
</evidence>
<dbReference type="GO" id="GO:0015347">
    <property type="term" value="F:sodium-independent organic anion transmembrane transporter activity"/>
    <property type="evidence" value="ECO:0007669"/>
    <property type="project" value="TreeGrafter"/>
</dbReference>
<dbReference type="Gene3D" id="3.30.60.30">
    <property type="match status" value="1"/>
</dbReference>
<evidence type="ECO:0000256" key="4">
    <source>
        <dbReference type="ARBA" id="ARBA00022475"/>
    </source>
</evidence>
<dbReference type="InterPro" id="IPR002350">
    <property type="entry name" value="Kazal_dom"/>
</dbReference>
<keyword evidence="10" id="KW-1015">Disulfide bond</keyword>
<feature type="transmembrane region" description="Helical" evidence="15">
    <location>
        <begin position="320"/>
        <end position="340"/>
    </location>
</feature>
<evidence type="ECO:0000256" key="12">
    <source>
        <dbReference type="ARBA" id="ARBA00050960"/>
    </source>
</evidence>
<dbReference type="PROSITE" id="PS51465">
    <property type="entry name" value="KAZAL_2"/>
    <property type="match status" value="1"/>
</dbReference>
<dbReference type="Gene3D" id="1.20.1250.20">
    <property type="entry name" value="MFS general substrate transporter like domains"/>
    <property type="match status" value="1"/>
</dbReference>
<keyword evidence="18" id="KW-1185">Reference proteome</keyword>
<dbReference type="Pfam" id="PF03137">
    <property type="entry name" value="OATP"/>
    <property type="match status" value="1"/>
</dbReference>
<reference evidence="17" key="2">
    <citation type="submission" date="2025-08" db="UniProtKB">
        <authorList>
            <consortium name="Ensembl"/>
        </authorList>
    </citation>
    <scope>IDENTIFICATION</scope>
</reference>
<evidence type="ECO:0000256" key="8">
    <source>
        <dbReference type="ARBA" id="ARBA00023065"/>
    </source>
</evidence>
<evidence type="ECO:0000256" key="1">
    <source>
        <dbReference type="ARBA" id="ARBA00004651"/>
    </source>
</evidence>
<name>A0A3P8W125_CYNSE</name>
<accession>A0A3P8W125</accession>
<dbReference type="InterPro" id="IPR036259">
    <property type="entry name" value="MFS_trans_sf"/>
</dbReference>
<feature type="transmembrane region" description="Helical" evidence="15">
    <location>
        <begin position="187"/>
        <end position="208"/>
    </location>
</feature>
<evidence type="ECO:0000256" key="9">
    <source>
        <dbReference type="ARBA" id="ARBA00023136"/>
    </source>
</evidence>
<comment type="catalytic activity">
    <reaction evidence="14">
        <text>L-thyroxine sulfate(out) = L-thyroxine sulfate(in)</text>
        <dbReference type="Rhea" id="RHEA:73311"/>
        <dbReference type="ChEBI" id="CHEBI:176512"/>
    </reaction>
</comment>
<dbReference type="PANTHER" id="PTHR11388">
    <property type="entry name" value="ORGANIC ANION TRANSPORTER"/>
    <property type="match status" value="1"/>
</dbReference>